<dbReference type="Gene3D" id="3.90.1200.10">
    <property type="match status" value="1"/>
</dbReference>
<name>A0A382GDW9_9ZZZZ</name>
<organism evidence="2">
    <name type="scientific">marine metagenome</name>
    <dbReference type="NCBI Taxonomy" id="408172"/>
    <lineage>
        <taxon>unclassified sequences</taxon>
        <taxon>metagenomes</taxon>
        <taxon>ecological metagenomes</taxon>
    </lineage>
</organism>
<dbReference type="PANTHER" id="PTHR11012:SF30">
    <property type="entry name" value="PROTEIN KINASE-LIKE DOMAIN-CONTAINING"/>
    <property type="match status" value="1"/>
</dbReference>
<protein>
    <recommendedName>
        <fullName evidence="1">Aminoglycoside phosphotransferase domain-containing protein</fullName>
    </recommendedName>
</protein>
<feature type="domain" description="Aminoglycoside phosphotransferase" evidence="1">
    <location>
        <begin position="86"/>
        <end position="280"/>
    </location>
</feature>
<reference evidence="2" key="1">
    <citation type="submission" date="2018-05" db="EMBL/GenBank/DDBJ databases">
        <authorList>
            <person name="Lanie J.A."/>
            <person name="Ng W.-L."/>
            <person name="Kazmierczak K.M."/>
            <person name="Andrzejewski T.M."/>
            <person name="Davidsen T.M."/>
            <person name="Wayne K.J."/>
            <person name="Tettelin H."/>
            <person name="Glass J.I."/>
            <person name="Rusch D."/>
            <person name="Podicherti R."/>
            <person name="Tsui H.-C.T."/>
            <person name="Winkler M.E."/>
        </authorList>
    </citation>
    <scope>NUCLEOTIDE SEQUENCE</scope>
</reference>
<evidence type="ECO:0000313" key="2">
    <source>
        <dbReference type="EMBL" id="SVB73378.1"/>
    </source>
</evidence>
<proteinExistence type="predicted"/>
<dbReference type="Pfam" id="PF01636">
    <property type="entry name" value="APH"/>
    <property type="match status" value="1"/>
</dbReference>
<dbReference type="PANTHER" id="PTHR11012">
    <property type="entry name" value="PROTEIN KINASE-LIKE DOMAIN-CONTAINING"/>
    <property type="match status" value="1"/>
</dbReference>
<dbReference type="EMBL" id="UINC01054995">
    <property type="protein sequence ID" value="SVB73378.1"/>
    <property type="molecule type" value="Genomic_DNA"/>
</dbReference>
<gene>
    <name evidence="2" type="ORF">METZ01_LOCUS226232</name>
</gene>
<dbReference type="InterPro" id="IPR011009">
    <property type="entry name" value="Kinase-like_dom_sf"/>
</dbReference>
<dbReference type="SUPFAM" id="SSF56112">
    <property type="entry name" value="Protein kinase-like (PK-like)"/>
    <property type="match status" value="1"/>
</dbReference>
<sequence>MTISIISDPDDISVAWLNSVFALNGLGRVTDFSSESIGTGQVGENVRFKLTGADVPERVVGKFPSLDPVSRQTGIAQGNYLKEVFFYREIQATVDIQTPVVFFAAIEEATHDFVILMEDLAPGEQGDQLNGCSPDQAALALEQLARLQGPRWGDVNLASHPMLGGEPDSGADENLLVQFYDGVKPGYLQRYAHRLSQWDLTATDRLSAFLPSYQTIYANEPPVLIHVDYRLDNMMFGGPYPLTVVDWQSLSTGCPLADVSYFLGTSLLPEVRAKEERALLGFYLDVLKSYRVELGLDDCFRYYRNYAPAGMIMAVIASMIVGETPRGNDMFMAMATRSATMCRDLETF</sequence>
<dbReference type="InterPro" id="IPR002575">
    <property type="entry name" value="Aminoglycoside_PTrfase"/>
</dbReference>
<evidence type="ECO:0000259" key="1">
    <source>
        <dbReference type="Pfam" id="PF01636"/>
    </source>
</evidence>
<dbReference type="AlphaFoldDB" id="A0A382GDW9"/>
<accession>A0A382GDW9</accession>